<evidence type="ECO:0000256" key="1">
    <source>
        <dbReference type="SAM" id="SignalP"/>
    </source>
</evidence>
<comment type="caution">
    <text evidence="2">The sequence shown here is derived from an EMBL/GenBank/DDBJ whole genome shotgun (WGS) entry which is preliminary data.</text>
</comment>
<keyword evidence="3" id="KW-1185">Reference proteome</keyword>
<accession>A0A4Q4T1U4</accession>
<evidence type="ECO:0000313" key="3">
    <source>
        <dbReference type="Proteomes" id="UP000293360"/>
    </source>
</evidence>
<dbReference type="GO" id="GO:0004497">
    <property type="term" value="F:monooxygenase activity"/>
    <property type="evidence" value="ECO:0007669"/>
    <property type="project" value="InterPro"/>
</dbReference>
<sequence>MALIALIVLGLFALAIWAHNRPYRRLQDARALVADARAIAAFDIAAVRLRTVDRLTLRAIPNRRLVEAFGIDNSFTTTDSKRHTDFLTQATRKIQSVNSKGWARLFDVAQKAMGLAEAHVKSESPGAGLQIPLARLVRILTFVTVLNVLFGVKPGDIAIQDVVTATDLINTLWMLSKDCSNKSLLAMDKQRLRMTLDHMLRTLGEPGGDERRLNPLNLIMPAYETLWRVVLLTFLAAAFRTSDPDTVHWFRDVMHSVPSCFDRDRGSTGEGDAEKIALAFAKEGLRLYPPTKRIYRGPLPGGPQRRAWRADIERCHRDPAIWGADALRFNPLRFFLLAPDQKSAYMPFSVRPHECPAERGGFGERAIMLLVVVLARRLGTRESGLLVRFNDTVLDGDDADMPLPNARDAAERWVVVEQ</sequence>
<feature type="chain" id="PRO_5020219733" description="Cytochrome P450" evidence="1">
    <location>
        <begin position="19"/>
        <end position="418"/>
    </location>
</feature>
<evidence type="ECO:0008006" key="4">
    <source>
        <dbReference type="Google" id="ProtNLM"/>
    </source>
</evidence>
<dbReference type="AlphaFoldDB" id="A0A4Q4T1U4"/>
<dbReference type="InterPro" id="IPR036396">
    <property type="entry name" value="Cyt_P450_sf"/>
</dbReference>
<name>A0A4Q4T1U4_9PEZI</name>
<keyword evidence="1" id="KW-0732">Signal</keyword>
<dbReference type="STRING" id="155417.A0A4Q4T1U4"/>
<organism evidence="2 3">
    <name type="scientific">Monosporascus ibericus</name>
    <dbReference type="NCBI Taxonomy" id="155417"/>
    <lineage>
        <taxon>Eukaryota</taxon>
        <taxon>Fungi</taxon>
        <taxon>Dikarya</taxon>
        <taxon>Ascomycota</taxon>
        <taxon>Pezizomycotina</taxon>
        <taxon>Sordariomycetes</taxon>
        <taxon>Xylariomycetidae</taxon>
        <taxon>Xylariales</taxon>
        <taxon>Xylariales incertae sedis</taxon>
        <taxon>Monosporascus</taxon>
    </lineage>
</organism>
<dbReference type="GO" id="GO:0005506">
    <property type="term" value="F:iron ion binding"/>
    <property type="evidence" value="ECO:0007669"/>
    <property type="project" value="InterPro"/>
</dbReference>
<dbReference type="Gene3D" id="1.10.630.10">
    <property type="entry name" value="Cytochrome P450"/>
    <property type="match status" value="1"/>
</dbReference>
<dbReference type="SUPFAM" id="SSF48264">
    <property type="entry name" value="Cytochrome P450"/>
    <property type="match status" value="1"/>
</dbReference>
<dbReference type="OrthoDB" id="10029320at2759"/>
<reference evidence="2 3" key="1">
    <citation type="submission" date="2018-06" db="EMBL/GenBank/DDBJ databases">
        <title>Complete Genomes of Monosporascus.</title>
        <authorList>
            <person name="Robinson A.J."/>
            <person name="Natvig D.O."/>
        </authorList>
    </citation>
    <scope>NUCLEOTIDE SEQUENCE [LARGE SCALE GENOMIC DNA]</scope>
    <source>
        <strain evidence="2 3">CBS 110550</strain>
    </source>
</reference>
<gene>
    <name evidence="2" type="ORF">DL764_007592</name>
</gene>
<dbReference type="GO" id="GO:0020037">
    <property type="term" value="F:heme binding"/>
    <property type="evidence" value="ECO:0007669"/>
    <property type="project" value="InterPro"/>
</dbReference>
<dbReference type="GO" id="GO:0016705">
    <property type="term" value="F:oxidoreductase activity, acting on paired donors, with incorporation or reduction of molecular oxygen"/>
    <property type="evidence" value="ECO:0007669"/>
    <property type="project" value="InterPro"/>
</dbReference>
<protein>
    <recommendedName>
        <fullName evidence="4">Cytochrome P450</fullName>
    </recommendedName>
</protein>
<evidence type="ECO:0000313" key="2">
    <source>
        <dbReference type="EMBL" id="RYO95840.1"/>
    </source>
</evidence>
<feature type="signal peptide" evidence="1">
    <location>
        <begin position="1"/>
        <end position="18"/>
    </location>
</feature>
<proteinExistence type="predicted"/>
<dbReference type="EMBL" id="QJNU01000533">
    <property type="protein sequence ID" value="RYO95840.1"/>
    <property type="molecule type" value="Genomic_DNA"/>
</dbReference>
<dbReference type="Proteomes" id="UP000293360">
    <property type="component" value="Unassembled WGS sequence"/>
</dbReference>